<dbReference type="GO" id="GO:0008967">
    <property type="term" value="F:phosphoglycolate phosphatase activity"/>
    <property type="evidence" value="ECO:0007669"/>
    <property type="project" value="TreeGrafter"/>
</dbReference>
<dbReference type="SUPFAM" id="SSF56784">
    <property type="entry name" value="HAD-like"/>
    <property type="match status" value="1"/>
</dbReference>
<evidence type="ECO:0000313" key="1">
    <source>
        <dbReference type="EMBL" id="SDM49718.1"/>
    </source>
</evidence>
<dbReference type="SFLD" id="SFLDG01129">
    <property type="entry name" value="C1.5:_HAD__Beta-PGM__Phosphata"/>
    <property type="match status" value="1"/>
</dbReference>
<dbReference type="OrthoDB" id="115864at2157"/>
<dbReference type="Proteomes" id="UP000199370">
    <property type="component" value="Unassembled WGS sequence"/>
</dbReference>
<dbReference type="InterPro" id="IPR036412">
    <property type="entry name" value="HAD-like_sf"/>
</dbReference>
<dbReference type="InterPro" id="IPR050155">
    <property type="entry name" value="HAD-like_hydrolase_sf"/>
</dbReference>
<organism evidence="1 2">
    <name type="scientific">Haloarchaeobius iranensis</name>
    <dbReference type="NCBI Taxonomy" id="996166"/>
    <lineage>
        <taxon>Archaea</taxon>
        <taxon>Methanobacteriati</taxon>
        <taxon>Methanobacteriota</taxon>
        <taxon>Stenosarchaea group</taxon>
        <taxon>Halobacteria</taxon>
        <taxon>Halobacteriales</taxon>
        <taxon>Halorubellaceae</taxon>
        <taxon>Haloarchaeobius</taxon>
    </lineage>
</organism>
<evidence type="ECO:0000313" key="2">
    <source>
        <dbReference type="Proteomes" id="UP000199370"/>
    </source>
</evidence>
<dbReference type="GO" id="GO:0006281">
    <property type="term" value="P:DNA repair"/>
    <property type="evidence" value="ECO:0007669"/>
    <property type="project" value="TreeGrafter"/>
</dbReference>
<dbReference type="AlphaFoldDB" id="A0A1G9TQ97"/>
<dbReference type="Gene3D" id="3.40.50.1000">
    <property type="entry name" value="HAD superfamily/HAD-like"/>
    <property type="match status" value="1"/>
</dbReference>
<dbReference type="Gene3D" id="1.10.150.240">
    <property type="entry name" value="Putative phosphatase, domain 2"/>
    <property type="match status" value="1"/>
</dbReference>
<gene>
    <name evidence="1" type="ORF">SAMN05192554_10353</name>
</gene>
<keyword evidence="2" id="KW-1185">Reference proteome</keyword>
<reference evidence="1 2" key="1">
    <citation type="submission" date="2016-10" db="EMBL/GenBank/DDBJ databases">
        <authorList>
            <person name="de Groot N.N."/>
        </authorList>
    </citation>
    <scope>NUCLEOTIDE SEQUENCE [LARGE SCALE GENOMIC DNA]</scope>
    <source>
        <strain evidence="2">EB21,IBRC-M 10013,KCTC 4048</strain>
    </source>
</reference>
<dbReference type="PANTHER" id="PTHR43434:SF1">
    <property type="entry name" value="PHOSPHOGLYCOLATE PHOSPHATASE"/>
    <property type="match status" value="1"/>
</dbReference>
<accession>A0A1G9TQ97</accession>
<name>A0A1G9TQ97_9EURY</name>
<sequence>MSYDTVLFDFDGVIAESPTERTMVDAFRRTCDHFRRSFPEEQTVRAFLGGDFDAIADRCTTAGVDPDRFCAQATVETIRAQWRAVERGARSCYADVAAVRSLTPTLGVVSDNHPTVVSLLLRRFGLASLFETVRGCPLTREGLAQRKPDPSNIESALSVLDARDAVYVGDRDVDVAAATDAGIDSVLVERDAVTTSVEPTYRIDSLRELPALVD</sequence>
<dbReference type="EMBL" id="FNIA01000003">
    <property type="protein sequence ID" value="SDM49718.1"/>
    <property type="molecule type" value="Genomic_DNA"/>
</dbReference>
<protein>
    <submittedName>
        <fullName evidence="1">Phosphoglycolate phosphatase</fullName>
    </submittedName>
</protein>
<dbReference type="InterPro" id="IPR023198">
    <property type="entry name" value="PGP-like_dom2"/>
</dbReference>
<dbReference type="SFLD" id="SFLDS00003">
    <property type="entry name" value="Haloacid_Dehalogenase"/>
    <property type="match status" value="1"/>
</dbReference>
<dbReference type="InterPro" id="IPR041492">
    <property type="entry name" value="HAD_2"/>
</dbReference>
<dbReference type="Pfam" id="PF13419">
    <property type="entry name" value="HAD_2"/>
    <property type="match status" value="1"/>
</dbReference>
<dbReference type="PANTHER" id="PTHR43434">
    <property type="entry name" value="PHOSPHOGLYCOLATE PHOSPHATASE"/>
    <property type="match status" value="1"/>
</dbReference>
<proteinExistence type="predicted"/>
<dbReference type="InterPro" id="IPR023214">
    <property type="entry name" value="HAD_sf"/>
</dbReference>
<dbReference type="STRING" id="996166.SAMN05192554_10353"/>
<dbReference type="RefSeq" id="WP_089731566.1">
    <property type="nucleotide sequence ID" value="NZ_FNIA01000003.1"/>
</dbReference>